<dbReference type="AlphaFoldDB" id="A0A9W4U5B1"/>
<protein>
    <submittedName>
        <fullName evidence="2">Uncharacterized protein</fullName>
    </submittedName>
</protein>
<reference evidence="2" key="1">
    <citation type="submission" date="2023-01" db="EMBL/GenBank/DDBJ databases">
        <authorList>
            <person name="Van Ghelder C."/>
            <person name="Rancurel C."/>
        </authorList>
    </citation>
    <scope>NUCLEOTIDE SEQUENCE</scope>
    <source>
        <strain evidence="2">CNCM I-4278</strain>
    </source>
</reference>
<evidence type="ECO:0000313" key="3">
    <source>
        <dbReference type="Proteomes" id="UP001152607"/>
    </source>
</evidence>
<dbReference type="OrthoDB" id="2408430at2759"/>
<keyword evidence="3" id="KW-1185">Reference proteome</keyword>
<sequence length="303" mass="33829">MVVHGLLPKPLSANDVVVGQLLSHPLYPDRDCFYSDSAHEDVDSLNDTHIKTRYKDLFSVDAEGRFMAAYGAKFDLGRVYRQPNLLRVTAEQIIQRECQLPIAAFQFVCNDPDTQKWIYNHVKEKQTDTFYMIVGTTELHKATFKRARLQDAGASTRLSESVIEKNARVPRAIARQNSTLGGIGHEPHVSGIFGMDVRRCIARITTAVEPHQLGDIGYHWYYYPVENSPNKEQLAVGMGEALKADELRLMLDLTEEDVQTNLDAISQLSLDALSAAASPMLRPSSPALRGRSPSPHPLSKART</sequence>
<accession>A0A9W4U5B1</accession>
<evidence type="ECO:0000256" key="1">
    <source>
        <dbReference type="SAM" id="MobiDB-lite"/>
    </source>
</evidence>
<comment type="caution">
    <text evidence="2">The sequence shown here is derived from an EMBL/GenBank/DDBJ whole genome shotgun (WGS) entry which is preliminary data.</text>
</comment>
<dbReference type="EMBL" id="CAOQHR010000002">
    <property type="protein sequence ID" value="CAI6293706.1"/>
    <property type="molecule type" value="Genomic_DNA"/>
</dbReference>
<proteinExistence type="predicted"/>
<gene>
    <name evidence="2" type="ORF">PDIGIT_LOCUS2559</name>
</gene>
<dbReference type="Proteomes" id="UP001152607">
    <property type="component" value="Unassembled WGS sequence"/>
</dbReference>
<organism evidence="2 3">
    <name type="scientific">Periconia digitata</name>
    <dbReference type="NCBI Taxonomy" id="1303443"/>
    <lineage>
        <taxon>Eukaryota</taxon>
        <taxon>Fungi</taxon>
        <taxon>Dikarya</taxon>
        <taxon>Ascomycota</taxon>
        <taxon>Pezizomycotina</taxon>
        <taxon>Dothideomycetes</taxon>
        <taxon>Pleosporomycetidae</taxon>
        <taxon>Pleosporales</taxon>
        <taxon>Massarineae</taxon>
        <taxon>Periconiaceae</taxon>
        <taxon>Periconia</taxon>
    </lineage>
</organism>
<feature type="region of interest" description="Disordered" evidence="1">
    <location>
        <begin position="281"/>
        <end position="303"/>
    </location>
</feature>
<evidence type="ECO:0000313" key="2">
    <source>
        <dbReference type="EMBL" id="CAI6293706.1"/>
    </source>
</evidence>
<name>A0A9W4U5B1_9PLEO</name>